<proteinExistence type="inferred from homology"/>
<reference evidence="6" key="1">
    <citation type="submission" date="2003-08" db="EMBL/GenBank/DDBJ databases">
        <authorList>
            <person name="Birren B."/>
            <person name="Nusbaum C."/>
            <person name="Abebe A."/>
            <person name="Abouelleil A."/>
            <person name="Adekoya E."/>
            <person name="Ait-zahra M."/>
            <person name="Allen N."/>
            <person name="Allen T."/>
            <person name="An P."/>
            <person name="Anderson M."/>
            <person name="Anderson S."/>
            <person name="Arachchi H."/>
            <person name="Armbruster J."/>
            <person name="Bachantsang P."/>
            <person name="Baldwin J."/>
            <person name="Barry A."/>
            <person name="Bayul T."/>
            <person name="Blitshsteyn B."/>
            <person name="Bloom T."/>
            <person name="Blye J."/>
            <person name="Boguslavskiy L."/>
            <person name="Borowsky M."/>
            <person name="Boukhgalter B."/>
            <person name="Brunache A."/>
            <person name="Butler J."/>
            <person name="Calixte N."/>
            <person name="Calvo S."/>
            <person name="Camarata J."/>
            <person name="Campo K."/>
            <person name="Chang J."/>
            <person name="Cheshatsang Y."/>
            <person name="Citroen M."/>
            <person name="Collymore A."/>
            <person name="Considine T."/>
            <person name="Cook A."/>
            <person name="Cooke P."/>
            <person name="Corum B."/>
            <person name="Cuomo C."/>
            <person name="David R."/>
            <person name="Dawoe T."/>
            <person name="Degray S."/>
            <person name="Dodge S."/>
            <person name="Dooley K."/>
            <person name="Dorje P."/>
            <person name="Dorjee K."/>
            <person name="Dorris L."/>
            <person name="Duffey N."/>
            <person name="Dupes A."/>
            <person name="Elkins T."/>
            <person name="Engels R."/>
            <person name="Erickson J."/>
            <person name="Farina A."/>
            <person name="Faro S."/>
            <person name="Ferreira P."/>
            <person name="Fischer H."/>
            <person name="Fitzgerald M."/>
            <person name="Foley K."/>
            <person name="Gage D."/>
            <person name="Galagan J."/>
            <person name="Gearin G."/>
            <person name="Gnerre S."/>
            <person name="Gnirke A."/>
            <person name="Goyette A."/>
            <person name="Graham J."/>
            <person name="Grandbois E."/>
            <person name="Gyaltsen K."/>
            <person name="Hafez N."/>
            <person name="Hagopian D."/>
            <person name="Hagos B."/>
            <person name="Hall J."/>
            <person name="Hatcher B."/>
            <person name="Heller A."/>
            <person name="Higgins H."/>
            <person name="Honan T."/>
            <person name="Horn A."/>
            <person name="Houde N."/>
            <person name="Hughes L."/>
            <person name="Hulme W."/>
            <person name="Husby E."/>
            <person name="Iliev I."/>
            <person name="Jaffe D."/>
            <person name="Jones C."/>
            <person name="Kamal M."/>
            <person name="Kamat A."/>
            <person name="Kamvysselis M."/>
            <person name="Karlsson E."/>
            <person name="Kells C."/>
            <person name="Kieu A."/>
            <person name="Kisner P."/>
            <person name="Kodira C."/>
            <person name="Kulbokas E."/>
            <person name="Labutti K."/>
            <person name="Lama D."/>
            <person name="Landers T."/>
            <person name="Leger J."/>
            <person name="Levine S."/>
            <person name="Lewis D."/>
            <person name="Lewis T."/>
            <person name="Lindblad-toh K."/>
            <person name="Liu X."/>
            <person name="Lokyitsang T."/>
            <person name="Lokyitsang Y."/>
            <person name="Lucien O."/>
            <person name="Lui A."/>
            <person name="Ma L.J."/>
            <person name="Mabbitt R."/>
            <person name="Macdonald J."/>
            <person name="Maclean C."/>
            <person name="Major J."/>
            <person name="Manning J."/>
            <person name="Marabella R."/>
            <person name="Maru K."/>
            <person name="Matthews C."/>
            <person name="Mauceli E."/>
            <person name="Mccarthy M."/>
            <person name="Mcdonough S."/>
            <person name="Mcghee T."/>
            <person name="Meldrim J."/>
            <person name="Meneus L."/>
            <person name="Mesirov J."/>
            <person name="Mihalev A."/>
            <person name="Mihova T."/>
            <person name="Mikkelsen T."/>
            <person name="Mlenga V."/>
            <person name="Moru K."/>
            <person name="Mozes J."/>
            <person name="Mulrain L."/>
            <person name="Munson G."/>
            <person name="Naylor J."/>
            <person name="Newes C."/>
            <person name="Nguyen C."/>
            <person name="Nguyen N."/>
            <person name="Nguyen T."/>
            <person name="Nicol R."/>
            <person name="Nielsen C."/>
            <person name="Nizzari M."/>
            <person name="Norbu C."/>
            <person name="Norbu N."/>
            <person name="O'donnell P."/>
            <person name="Okoawo O."/>
            <person name="O'leary S."/>
            <person name="Omotosho B."/>
            <person name="O'neill K."/>
            <person name="Osman S."/>
            <person name="Parker S."/>
            <person name="Perrin D."/>
            <person name="Phunkhang P."/>
            <person name="Piqani B."/>
            <person name="Purcell S."/>
            <person name="Rachupka T."/>
            <person name="Ramasamy U."/>
            <person name="Rameau R."/>
            <person name="Ray V."/>
            <person name="Raymond C."/>
            <person name="Retta R."/>
            <person name="Richardson S."/>
            <person name="Rise C."/>
            <person name="Rodriguez J."/>
            <person name="Rogers J."/>
            <person name="Rogov P."/>
            <person name="Rutman M."/>
            <person name="Schupbach R."/>
            <person name="Seaman C."/>
            <person name="Settipalli S."/>
            <person name="Sharpe T."/>
            <person name="Sheridan J."/>
            <person name="Sherpa N."/>
            <person name="Shi J."/>
            <person name="Smirnov S."/>
            <person name="Smith C."/>
            <person name="Sougnez C."/>
            <person name="Spencer B."/>
            <person name="Stalker J."/>
            <person name="Stange-thomann N."/>
            <person name="Stavropoulos S."/>
            <person name="Stetson K."/>
            <person name="Stone C."/>
            <person name="Stone S."/>
            <person name="Stubbs M."/>
            <person name="Talamas J."/>
            <person name="Tchuinga P."/>
            <person name="Tenzing P."/>
            <person name="Tesfaye S."/>
            <person name="Theodore J."/>
            <person name="Thoulutsang Y."/>
            <person name="Topham K."/>
            <person name="Towey S."/>
            <person name="Tsamla T."/>
            <person name="Tsomo N."/>
            <person name="Vallee D."/>
            <person name="Vassiliev H."/>
            <person name="Venkataraman V."/>
            <person name="Vinson J."/>
            <person name="Vo A."/>
            <person name="Wade C."/>
            <person name="Wang S."/>
            <person name="Wangchuk T."/>
            <person name="Wangdi T."/>
            <person name="Whittaker C."/>
            <person name="Wilkinson J."/>
            <person name="Wu Y."/>
            <person name="Wyman D."/>
            <person name="Yadav S."/>
            <person name="Yang S."/>
            <person name="Yang X."/>
            <person name="Yeager S."/>
            <person name="Yee E."/>
            <person name="Young G."/>
            <person name="Zainoun J."/>
            <person name="Zembeck L."/>
            <person name="Zimmer A."/>
            <person name="Zody M."/>
            <person name="Lander E."/>
        </authorList>
    </citation>
    <scope>NUCLEOTIDE SEQUENCE [LARGE SCALE GENOMIC DNA]</scope>
</reference>
<dbReference type="AlphaFoldDB" id="H2YZZ2"/>
<feature type="region of interest" description="Disordered" evidence="4">
    <location>
        <begin position="167"/>
        <end position="204"/>
    </location>
</feature>
<evidence type="ECO:0000313" key="6">
    <source>
        <dbReference type="Proteomes" id="UP000007875"/>
    </source>
</evidence>
<organism evidence="5 6">
    <name type="scientific">Ciona savignyi</name>
    <name type="common">Pacific transparent sea squirt</name>
    <dbReference type="NCBI Taxonomy" id="51511"/>
    <lineage>
        <taxon>Eukaryota</taxon>
        <taxon>Metazoa</taxon>
        <taxon>Chordata</taxon>
        <taxon>Tunicata</taxon>
        <taxon>Ascidiacea</taxon>
        <taxon>Phlebobranchia</taxon>
        <taxon>Cionidae</taxon>
        <taxon>Ciona</taxon>
    </lineage>
</organism>
<dbReference type="GeneTree" id="ENSGT00940000168966"/>
<evidence type="ECO:0008006" key="7">
    <source>
        <dbReference type="Google" id="ProtNLM"/>
    </source>
</evidence>
<dbReference type="eggNOG" id="KOG4010">
    <property type="taxonomic scope" value="Eukaryota"/>
</dbReference>
<reference evidence="5" key="3">
    <citation type="submission" date="2025-09" db="UniProtKB">
        <authorList>
            <consortium name="Ensembl"/>
        </authorList>
    </citation>
    <scope>IDENTIFICATION</scope>
</reference>
<name>H2YZZ2_CIOSA</name>
<dbReference type="STRING" id="51511.ENSCSAVP00000010904"/>
<evidence type="ECO:0000256" key="3">
    <source>
        <dbReference type="SAM" id="Coils"/>
    </source>
</evidence>
<evidence type="ECO:0000256" key="2">
    <source>
        <dbReference type="ARBA" id="ARBA00023054"/>
    </source>
</evidence>
<sequence>MFEFSAPHIVRNPNFKQKVTTEVETTPSAPLYPDTSMPENVESPEHQPGEQAGDNEAWKEELLQDLAKTEEEIDTLRQVLTAKEKHAAEIRKLLGLTPLGILKADISKLQSSQAYKKTSETLRSAGQATANVFNSLGSSVSMKFSEMKNSPTFKSFEEKVEGVGSNIMAKVSGTPKDTPVATPDTEAPQTPITQQPHAADDLPM</sequence>
<dbReference type="Ensembl" id="ENSCSAVT00000011035.1">
    <property type="protein sequence ID" value="ENSCSAVP00000010904.1"/>
    <property type="gene ID" value="ENSCSAVG00000006388.1"/>
</dbReference>
<protein>
    <recommendedName>
        <fullName evidence="7">Tumor protein D52</fullName>
    </recommendedName>
</protein>
<dbReference type="InParanoid" id="H2YZZ2"/>
<reference evidence="5" key="2">
    <citation type="submission" date="2025-08" db="UniProtKB">
        <authorList>
            <consortium name="Ensembl"/>
        </authorList>
    </citation>
    <scope>IDENTIFICATION</scope>
</reference>
<comment type="similarity">
    <text evidence="1">Belongs to the TPD52 family.</text>
</comment>
<feature type="compositionally biased region" description="Polar residues" evidence="4">
    <location>
        <begin position="187"/>
        <end position="196"/>
    </location>
</feature>
<accession>H2YZZ2</accession>
<evidence type="ECO:0000256" key="4">
    <source>
        <dbReference type="SAM" id="MobiDB-lite"/>
    </source>
</evidence>
<evidence type="ECO:0000256" key="1">
    <source>
        <dbReference type="ARBA" id="ARBA00005702"/>
    </source>
</evidence>
<feature type="coiled-coil region" evidence="3">
    <location>
        <begin position="59"/>
        <end position="86"/>
    </location>
</feature>
<dbReference type="PANTHER" id="PTHR19307">
    <property type="entry name" value="TUMOR PROTEIN D52"/>
    <property type="match status" value="1"/>
</dbReference>
<dbReference type="FunCoup" id="H2YZZ2">
    <property type="interactions" value="48"/>
</dbReference>
<keyword evidence="2 3" id="KW-0175">Coiled coil</keyword>
<feature type="compositionally biased region" description="Polar residues" evidence="4">
    <location>
        <begin position="14"/>
        <end position="28"/>
    </location>
</feature>
<keyword evidence="6" id="KW-1185">Reference proteome</keyword>
<dbReference type="Pfam" id="PF04201">
    <property type="entry name" value="TPD52"/>
    <property type="match status" value="1"/>
</dbReference>
<dbReference type="Proteomes" id="UP000007875">
    <property type="component" value="Unassembled WGS sequence"/>
</dbReference>
<dbReference type="GO" id="GO:0005737">
    <property type="term" value="C:cytoplasm"/>
    <property type="evidence" value="ECO:0007669"/>
    <property type="project" value="TreeGrafter"/>
</dbReference>
<dbReference type="InterPro" id="IPR007327">
    <property type="entry name" value="TPD52"/>
</dbReference>
<feature type="region of interest" description="Disordered" evidence="4">
    <location>
        <begin position="13"/>
        <end position="54"/>
    </location>
</feature>
<dbReference type="HOGENOM" id="CLU_1495674_0_0_1"/>
<evidence type="ECO:0000313" key="5">
    <source>
        <dbReference type="Ensembl" id="ENSCSAVP00000010904.1"/>
    </source>
</evidence>
<dbReference type="PANTHER" id="PTHR19307:SF14">
    <property type="entry name" value="TUMOR PROTEIN D52"/>
    <property type="match status" value="1"/>
</dbReference>